<evidence type="ECO:0000256" key="1">
    <source>
        <dbReference type="SAM" id="Coils"/>
    </source>
</evidence>
<keyword evidence="1" id="KW-0175">Coiled coil</keyword>
<evidence type="ECO:0000313" key="3">
    <source>
        <dbReference type="EMBL" id="KAL2517247.1"/>
    </source>
</evidence>
<name>A0ABD1TX00_9LAMI</name>
<accession>A0ABD1TX00</accession>
<evidence type="ECO:0000313" key="4">
    <source>
        <dbReference type="Proteomes" id="UP001604336"/>
    </source>
</evidence>
<dbReference type="Proteomes" id="UP001604336">
    <property type="component" value="Unassembled WGS sequence"/>
</dbReference>
<reference evidence="4" key="1">
    <citation type="submission" date="2024-07" db="EMBL/GenBank/DDBJ databases">
        <title>Two chromosome-level genome assemblies of Korean endemic species Abeliophyllum distichum and Forsythia ovata (Oleaceae).</title>
        <authorList>
            <person name="Jang H."/>
        </authorList>
    </citation>
    <scope>NUCLEOTIDE SEQUENCE [LARGE SCALE GENOMIC DNA]</scope>
</reference>
<sequence length="290" mass="32393">MAEVEDSGAPEGEAPLKRKMNGGASSPPRVDPVFGGLGVGPFDSKKKLRELIGPLGSRISDDTLKNIPFFPSMGAQAVKKYFTPKWEEFASHGNLEDVLKVGLAAAIRATSLQMKVLMEFRTCMHEHKKLVAEASKSDKEHQQALEGLQATMDSMCTAYEQLQADLRESDSNAVNKEKRCLQSESESRELEAQRLREDLEVFKKVRKEAESEVARLLGEKKEMEAKLESVEADFIANFHNIEAYTNFSNYFARVGHQKVLAMLRVEHPDLDLRPLQARFPPPEAEGEEGS</sequence>
<protein>
    <submittedName>
        <fullName evidence="3">Uncharacterized protein</fullName>
    </submittedName>
</protein>
<comment type="caution">
    <text evidence="3">The sequence shown here is derived from an EMBL/GenBank/DDBJ whole genome shotgun (WGS) entry which is preliminary data.</text>
</comment>
<organism evidence="3 4">
    <name type="scientific">Abeliophyllum distichum</name>
    <dbReference type="NCBI Taxonomy" id="126358"/>
    <lineage>
        <taxon>Eukaryota</taxon>
        <taxon>Viridiplantae</taxon>
        <taxon>Streptophyta</taxon>
        <taxon>Embryophyta</taxon>
        <taxon>Tracheophyta</taxon>
        <taxon>Spermatophyta</taxon>
        <taxon>Magnoliopsida</taxon>
        <taxon>eudicotyledons</taxon>
        <taxon>Gunneridae</taxon>
        <taxon>Pentapetalae</taxon>
        <taxon>asterids</taxon>
        <taxon>lamiids</taxon>
        <taxon>Lamiales</taxon>
        <taxon>Oleaceae</taxon>
        <taxon>Forsythieae</taxon>
        <taxon>Abeliophyllum</taxon>
    </lineage>
</organism>
<proteinExistence type="predicted"/>
<dbReference type="AlphaFoldDB" id="A0ABD1TX00"/>
<feature type="region of interest" description="Disordered" evidence="2">
    <location>
        <begin position="1"/>
        <end position="37"/>
    </location>
</feature>
<gene>
    <name evidence="3" type="ORF">Adt_13494</name>
</gene>
<keyword evidence="4" id="KW-1185">Reference proteome</keyword>
<dbReference type="EMBL" id="JBFOLK010000004">
    <property type="protein sequence ID" value="KAL2517247.1"/>
    <property type="molecule type" value="Genomic_DNA"/>
</dbReference>
<feature type="coiled-coil region" evidence="1">
    <location>
        <begin position="145"/>
        <end position="233"/>
    </location>
</feature>
<evidence type="ECO:0000256" key="2">
    <source>
        <dbReference type="SAM" id="MobiDB-lite"/>
    </source>
</evidence>